<dbReference type="InterPro" id="IPR015011">
    <property type="entry name" value="Threonyl-tRNA_syn_edit_dom_arc"/>
</dbReference>
<evidence type="ECO:0000256" key="2">
    <source>
        <dbReference type="ARBA" id="ARBA00013163"/>
    </source>
</evidence>
<dbReference type="InterPro" id="IPR002320">
    <property type="entry name" value="Thr-tRNA-ligase_IIa"/>
</dbReference>
<evidence type="ECO:0000256" key="4">
    <source>
        <dbReference type="ARBA" id="ARBA00022555"/>
    </source>
</evidence>
<dbReference type="Gene3D" id="3.40.50.800">
    <property type="entry name" value="Anticodon-binding domain"/>
    <property type="match status" value="1"/>
</dbReference>
<keyword evidence="10" id="KW-0648">Protein biosynthesis</keyword>
<dbReference type="SUPFAM" id="SSF55681">
    <property type="entry name" value="Class II aaRS and biotin synthetases"/>
    <property type="match status" value="1"/>
</dbReference>
<keyword evidence="11" id="KW-0030">Aminoacyl-tRNA synthetase</keyword>
<dbReference type="Gene3D" id="3.30.930.10">
    <property type="entry name" value="Bira Bifunctional Protein, Domain 2"/>
    <property type="match status" value="1"/>
</dbReference>
<dbReference type="AlphaFoldDB" id="A0A5B9DFJ5"/>
<evidence type="ECO:0000256" key="3">
    <source>
        <dbReference type="ARBA" id="ARBA00022490"/>
    </source>
</evidence>
<comment type="catalytic activity">
    <reaction evidence="12">
        <text>tRNA(Thr) + L-threonine + ATP = L-threonyl-tRNA(Thr) + AMP + diphosphate + H(+)</text>
        <dbReference type="Rhea" id="RHEA:24624"/>
        <dbReference type="Rhea" id="RHEA-COMP:9670"/>
        <dbReference type="Rhea" id="RHEA-COMP:9704"/>
        <dbReference type="ChEBI" id="CHEBI:15378"/>
        <dbReference type="ChEBI" id="CHEBI:30616"/>
        <dbReference type="ChEBI" id="CHEBI:33019"/>
        <dbReference type="ChEBI" id="CHEBI:57926"/>
        <dbReference type="ChEBI" id="CHEBI:78442"/>
        <dbReference type="ChEBI" id="CHEBI:78534"/>
        <dbReference type="ChEBI" id="CHEBI:456215"/>
        <dbReference type="EC" id="6.1.1.3"/>
    </reaction>
</comment>
<evidence type="ECO:0000256" key="1">
    <source>
        <dbReference type="ARBA" id="ARBA00008226"/>
    </source>
</evidence>
<dbReference type="PROSITE" id="PS50862">
    <property type="entry name" value="AA_TRNA_LIGASE_II"/>
    <property type="match status" value="1"/>
</dbReference>
<dbReference type="GO" id="GO:0005737">
    <property type="term" value="C:cytoplasm"/>
    <property type="evidence" value="ECO:0007669"/>
    <property type="project" value="InterPro"/>
</dbReference>
<dbReference type="PANTHER" id="PTHR11451:SF44">
    <property type="entry name" value="THREONINE--TRNA LIGASE, CHLOROPLASTIC_MITOCHONDRIAL 2"/>
    <property type="match status" value="1"/>
</dbReference>
<evidence type="ECO:0000256" key="8">
    <source>
        <dbReference type="ARBA" id="ARBA00022840"/>
    </source>
</evidence>
<dbReference type="EC" id="6.1.1.3" evidence="2"/>
<keyword evidence="3" id="KW-0963">Cytoplasm</keyword>
<keyword evidence="5 13" id="KW-0436">Ligase</keyword>
<dbReference type="Pfam" id="PF03129">
    <property type="entry name" value="HGTP_anticodon"/>
    <property type="match status" value="1"/>
</dbReference>
<dbReference type="OrthoDB" id="372136at2157"/>
<evidence type="ECO:0000256" key="5">
    <source>
        <dbReference type="ARBA" id="ARBA00022598"/>
    </source>
</evidence>
<evidence type="ECO:0000256" key="12">
    <source>
        <dbReference type="ARBA" id="ARBA00049515"/>
    </source>
</evidence>
<dbReference type="GO" id="GO:0005524">
    <property type="term" value="F:ATP binding"/>
    <property type="evidence" value="ECO:0007669"/>
    <property type="project" value="UniProtKB-KW"/>
</dbReference>
<protein>
    <recommendedName>
        <fullName evidence="2">threonine--tRNA ligase</fullName>
        <ecNumber evidence="2">6.1.1.3</ecNumber>
    </recommendedName>
</protein>
<name>A0A5B9DFJ5_9ARCH</name>
<dbReference type="Pfam" id="PF00587">
    <property type="entry name" value="tRNA-synt_2b"/>
    <property type="match status" value="1"/>
</dbReference>
<evidence type="ECO:0000256" key="6">
    <source>
        <dbReference type="ARBA" id="ARBA00022741"/>
    </source>
</evidence>
<dbReference type="FunFam" id="3.40.50.800:FF:000001">
    <property type="entry name" value="Threonine--tRNA ligase"/>
    <property type="match status" value="1"/>
</dbReference>
<accession>A0A5B9DFJ5</accession>
<dbReference type="Gene3D" id="3.50.80.10">
    <property type="entry name" value="D-tyrosyl-tRNA(Tyr) deacylase"/>
    <property type="match status" value="1"/>
</dbReference>
<reference evidence="13 14" key="2">
    <citation type="journal article" date="2024" name="Int. J. Syst. Evol. Microbiol.">
        <title>Promethearchaeum syntrophicum gen. nov., sp. nov., an anaerobic, obligately syntrophic archaeon, the first isolate of the lineage 'Asgard' archaea, and proposal of the new archaeal phylum Promethearchaeota phyl. nov. and kingdom Promethearchaeati regn. nov.</title>
        <authorList>
            <person name="Imachi H."/>
            <person name="Nobu M.K."/>
            <person name="Kato S."/>
            <person name="Takaki Y."/>
            <person name="Miyazaki M."/>
            <person name="Miyata M."/>
            <person name="Ogawara M."/>
            <person name="Saito Y."/>
            <person name="Sakai S."/>
            <person name="Tahara Y.O."/>
            <person name="Takano Y."/>
            <person name="Tasumi E."/>
            <person name="Uematsu K."/>
            <person name="Yoshimura T."/>
            <person name="Itoh T."/>
            <person name="Ohkuma M."/>
            <person name="Takai K."/>
        </authorList>
    </citation>
    <scope>NUCLEOTIDE SEQUENCE [LARGE SCALE GENOMIC DNA]</scope>
    <source>
        <strain evidence="13 14">MK-D1</strain>
    </source>
</reference>
<proteinExistence type="inferred from homology"/>
<dbReference type="Pfam" id="PF08915">
    <property type="entry name" value="tRNA-Thr_ED"/>
    <property type="match status" value="1"/>
</dbReference>
<evidence type="ECO:0000256" key="11">
    <source>
        <dbReference type="ARBA" id="ARBA00023146"/>
    </source>
</evidence>
<keyword evidence="4" id="KW-0820">tRNA-binding</keyword>
<dbReference type="GO" id="GO:0000049">
    <property type="term" value="F:tRNA binding"/>
    <property type="evidence" value="ECO:0007669"/>
    <property type="project" value="UniProtKB-KW"/>
</dbReference>
<organism evidence="13 14">
    <name type="scientific">Promethearchaeum syntrophicum</name>
    <dbReference type="NCBI Taxonomy" id="2594042"/>
    <lineage>
        <taxon>Archaea</taxon>
        <taxon>Promethearchaeati</taxon>
        <taxon>Promethearchaeota</taxon>
        <taxon>Promethearchaeia</taxon>
        <taxon>Promethearchaeales</taxon>
        <taxon>Promethearchaeaceae</taxon>
        <taxon>Promethearchaeum</taxon>
    </lineage>
</organism>
<comment type="similarity">
    <text evidence="1">Belongs to the class-II aminoacyl-tRNA synthetase family.</text>
</comment>
<dbReference type="InterPro" id="IPR006195">
    <property type="entry name" value="aa-tRNA-synth_II"/>
</dbReference>
<evidence type="ECO:0000313" key="14">
    <source>
        <dbReference type="Proteomes" id="UP000321408"/>
    </source>
</evidence>
<dbReference type="NCBIfam" id="NF003068">
    <property type="entry name" value="PRK03991.1"/>
    <property type="match status" value="1"/>
</dbReference>
<dbReference type="PRINTS" id="PR01047">
    <property type="entry name" value="TRNASYNTHTHR"/>
</dbReference>
<keyword evidence="9" id="KW-0694">RNA-binding</keyword>
<evidence type="ECO:0000256" key="9">
    <source>
        <dbReference type="ARBA" id="ARBA00022884"/>
    </source>
</evidence>
<evidence type="ECO:0000313" key="13">
    <source>
        <dbReference type="EMBL" id="QEE17801.2"/>
    </source>
</evidence>
<dbReference type="InterPro" id="IPR023509">
    <property type="entry name" value="DTD-like_sf"/>
</dbReference>
<dbReference type="PANTHER" id="PTHR11451">
    <property type="entry name" value="THREONINE-TRNA LIGASE"/>
    <property type="match status" value="1"/>
</dbReference>
<dbReference type="EMBL" id="CP042905">
    <property type="protein sequence ID" value="QEE17801.2"/>
    <property type="molecule type" value="Genomic_DNA"/>
</dbReference>
<evidence type="ECO:0000256" key="10">
    <source>
        <dbReference type="ARBA" id="ARBA00022917"/>
    </source>
</evidence>
<evidence type="ECO:0000256" key="7">
    <source>
        <dbReference type="ARBA" id="ARBA00022833"/>
    </source>
</evidence>
<dbReference type="GO" id="GO:0006435">
    <property type="term" value="P:threonyl-tRNA aminoacylation"/>
    <property type="evidence" value="ECO:0007669"/>
    <property type="project" value="InterPro"/>
</dbReference>
<dbReference type="SUPFAM" id="SSF52954">
    <property type="entry name" value="Class II aaRS ABD-related"/>
    <property type="match status" value="1"/>
</dbReference>
<dbReference type="InterPro" id="IPR045864">
    <property type="entry name" value="aa-tRNA-synth_II/BPL/LPL"/>
</dbReference>
<dbReference type="CDD" id="cd00860">
    <property type="entry name" value="ThrRS_anticodon"/>
    <property type="match status" value="1"/>
</dbReference>
<dbReference type="GO" id="GO:0004829">
    <property type="term" value="F:threonine-tRNA ligase activity"/>
    <property type="evidence" value="ECO:0007669"/>
    <property type="project" value="UniProtKB-EC"/>
</dbReference>
<dbReference type="InterPro" id="IPR047246">
    <property type="entry name" value="ThrRS_anticodon"/>
</dbReference>
<dbReference type="KEGG" id="psyt:DSAG12_03639"/>
<gene>
    <name evidence="13" type="ORF">DSAG12_03639</name>
</gene>
<dbReference type="InterPro" id="IPR002314">
    <property type="entry name" value="aa-tRNA-synt_IIb"/>
</dbReference>
<dbReference type="GO" id="GO:0008270">
    <property type="term" value="F:zinc ion binding"/>
    <property type="evidence" value="ECO:0007669"/>
    <property type="project" value="InterPro"/>
</dbReference>
<dbReference type="InterPro" id="IPR036621">
    <property type="entry name" value="Anticodon-bd_dom_sf"/>
</dbReference>
<keyword evidence="6" id="KW-0547">Nucleotide-binding</keyword>
<sequence length="690" mass="80354">MKLLLIHSKNASMEKKGKATSKPQEYKKKTLELEGKVLVCFVSVEDQDTFDINIISNQAADEIKNSIELIETFPEKIEEQNKEITKFNKGLKAAQERGFRKNENPRAKKKLLLDPAQYKVDKILVYPWAHLSNFLSQEKTAQDVCPTISKLLKKEGYDAYYSPFGWYKAFNLNCLGHEVAEMYRDVPLALLSTEVRAKSVFKIVNPDKSIVDFCTSDEESKKNAKIPKKYSKDFKDFITSEVLSSREAGKQEPAHIKLMQKFEYADFDDATDAGNFRWYTKGVLIKNLIRDYVENKMVEMGAIYVDTPIMYTVKNKKLTAQTARFPAKTYWLHSGNNRYLLRFACDFLLFNMFSQMHIREEHLPIPVYEYETYAFRREQAGELAGLRRLRTFTMPDTHTLCRDIPQSVEEFKKQFLVSNQILNDLGLKSFMVIRTTEKFWEEHKDWILEIITSEGEPSLIELWPERYYYFILKYERPVLSAQGKTACLCTNQIDVESAQDFITQYGEKRMKYNINWHSKDNKTGHPVILHNSPSGAVERIIWGLLETSARYEKEKVTGIKTWLSPIQCRVMAISQKESDYAEEILYQLNKKNIRCDYDDRDEKIGKKIRTAETEWVPYTIIVGNKEVENKTVSVRKRLIGQPLVDGKTNDQINDISLKKLISLIEKDLKGLPRRALPIPFQRLSTRISFR</sequence>
<keyword evidence="7" id="KW-0862">Zinc</keyword>
<dbReference type="InterPro" id="IPR004154">
    <property type="entry name" value="Anticodon-bd"/>
</dbReference>
<keyword evidence="14" id="KW-1185">Reference proteome</keyword>
<keyword evidence="8" id="KW-0067">ATP-binding</keyword>
<dbReference type="Proteomes" id="UP000321408">
    <property type="component" value="Chromosome"/>
</dbReference>
<reference evidence="13 14" key="1">
    <citation type="journal article" date="2020" name="Nature">
        <title>Isolation of an archaeon at the prokaryote-eukaryote interface.</title>
        <authorList>
            <person name="Imachi H."/>
            <person name="Nobu M.K."/>
            <person name="Nakahara N."/>
            <person name="Morono Y."/>
            <person name="Ogawara M."/>
            <person name="Takaki Y."/>
            <person name="Takano Y."/>
            <person name="Uematsu K."/>
            <person name="Ikuta T."/>
            <person name="Ito M."/>
            <person name="Matsui Y."/>
            <person name="Miyazaki M."/>
            <person name="Murata K."/>
            <person name="Saito Y."/>
            <person name="Sakai S."/>
            <person name="Song C."/>
            <person name="Tasumi E."/>
            <person name="Yamanaka Y."/>
            <person name="Yamaguchi T."/>
            <person name="Kamagata Y."/>
            <person name="Tamaki H."/>
            <person name="Takai K."/>
        </authorList>
    </citation>
    <scope>NUCLEOTIDE SEQUENCE [LARGE SCALE GENOMIC DNA]</scope>
    <source>
        <strain evidence="13 14">MK-D1</strain>
    </source>
</reference>